<name>A0A2S6CVL2_9CYAN</name>
<comment type="caution">
    <text evidence="1">The sequence shown here is derived from an EMBL/GenBank/DDBJ whole genome shotgun (WGS) entry which is preliminary data.</text>
</comment>
<evidence type="ECO:0000313" key="1">
    <source>
        <dbReference type="EMBL" id="PPJ63776.1"/>
    </source>
</evidence>
<dbReference type="AlphaFoldDB" id="A0A2S6CVL2"/>
<proteinExistence type="predicted"/>
<dbReference type="Proteomes" id="UP000239589">
    <property type="component" value="Unassembled WGS sequence"/>
</dbReference>
<accession>A0A2S6CVL2</accession>
<dbReference type="EMBL" id="PGEM01000053">
    <property type="protein sequence ID" value="PPJ63776.1"/>
    <property type="molecule type" value="Genomic_DNA"/>
</dbReference>
<gene>
    <name evidence="1" type="ORF">CUN59_08235</name>
</gene>
<reference evidence="1 2" key="1">
    <citation type="submission" date="2018-02" db="EMBL/GenBank/DDBJ databases">
        <title>Discovery of a pederin family compound in a non-symbiotic bloom-forming cyanobacterium.</title>
        <authorList>
            <person name="Kust A."/>
            <person name="Mares J."/>
            <person name="Jokela J."/>
            <person name="Urajova P."/>
            <person name="Hajek J."/>
            <person name="Saurav K."/>
            <person name="Voracova K."/>
            <person name="Fewer D.P."/>
            <person name="Haapaniemi E."/>
            <person name="Permi P."/>
            <person name="Rehakova K."/>
            <person name="Sivonen K."/>
            <person name="Hrouzek P."/>
        </authorList>
    </citation>
    <scope>NUCLEOTIDE SEQUENCE [LARGE SCALE GENOMIC DNA]</scope>
    <source>
        <strain evidence="1 2">CHARLIE-1</strain>
    </source>
</reference>
<protein>
    <submittedName>
        <fullName evidence="1">Uncharacterized protein</fullName>
    </submittedName>
</protein>
<keyword evidence="2" id="KW-1185">Reference proteome</keyword>
<sequence>MIHNWQKSITHYLQYIAIIQNPPILEEIGDLNLDVKVKVKIEDTEYRSQNENFRFIVELIIDEKICL</sequence>
<organism evidence="1 2">
    <name type="scientific">Cuspidothrix issatschenkoi CHARLIE-1</name>
    <dbReference type="NCBI Taxonomy" id="2052836"/>
    <lineage>
        <taxon>Bacteria</taxon>
        <taxon>Bacillati</taxon>
        <taxon>Cyanobacteriota</taxon>
        <taxon>Cyanophyceae</taxon>
        <taxon>Nostocales</taxon>
        <taxon>Aphanizomenonaceae</taxon>
        <taxon>Cuspidothrix</taxon>
    </lineage>
</organism>
<evidence type="ECO:0000313" key="2">
    <source>
        <dbReference type="Proteomes" id="UP000239589"/>
    </source>
</evidence>